<reference evidence="2 4" key="1">
    <citation type="journal article" date="2020" name="Stud. Mycol.">
        <title>101 Dothideomycetes genomes: a test case for predicting lifestyles and emergence of pathogens.</title>
        <authorList>
            <person name="Haridas S."/>
            <person name="Albert R."/>
            <person name="Binder M."/>
            <person name="Bloem J."/>
            <person name="Labutti K."/>
            <person name="Salamov A."/>
            <person name="Andreopoulos B."/>
            <person name="Baker S."/>
            <person name="Barry K."/>
            <person name="Bills G."/>
            <person name="Bluhm B."/>
            <person name="Cannon C."/>
            <person name="Castanera R."/>
            <person name="Culley D."/>
            <person name="Daum C."/>
            <person name="Ezra D."/>
            <person name="Gonzalez J."/>
            <person name="Henrissat B."/>
            <person name="Kuo A."/>
            <person name="Liang C."/>
            <person name="Lipzen A."/>
            <person name="Lutzoni F."/>
            <person name="Magnuson J."/>
            <person name="Mondo S."/>
            <person name="Nolan M."/>
            <person name="Ohm R."/>
            <person name="Pangilinan J."/>
            <person name="Park H.-J."/>
            <person name="Ramirez L."/>
            <person name="Alfaro M."/>
            <person name="Sun H."/>
            <person name="Tritt A."/>
            <person name="Yoshinaga Y."/>
            <person name="Zwiers L.-H."/>
            <person name="Turgeon B."/>
            <person name="Goodwin S."/>
            <person name="Spatafora J."/>
            <person name="Crous P."/>
            <person name="Grigoriev I."/>
        </authorList>
    </citation>
    <scope>NUCLEOTIDE SEQUENCE</scope>
    <source>
        <strain evidence="2 4">CBS 304.34</strain>
    </source>
</reference>
<proteinExistence type="predicted"/>
<dbReference type="AlphaFoldDB" id="A0A6A6YA70"/>
<evidence type="ECO:0000259" key="1">
    <source>
        <dbReference type="PROSITE" id="PS50053"/>
    </source>
</evidence>
<accession>A0A6A6YA70</accession>
<dbReference type="CDD" id="cd17039">
    <property type="entry name" value="Ubl_ubiquitin_like"/>
    <property type="match status" value="1"/>
</dbReference>
<dbReference type="FunFam" id="3.10.20.90:FF:000222">
    <property type="entry name" value="Polyubiquitin 5"/>
    <property type="match status" value="1"/>
</dbReference>
<evidence type="ECO:0000313" key="4">
    <source>
        <dbReference type="RefSeq" id="XP_033571979.1"/>
    </source>
</evidence>
<gene>
    <name evidence="2 4" type="ORF">BDZ99DRAFT_574645</name>
</gene>
<dbReference type="PRINTS" id="PR00348">
    <property type="entry name" value="UBIQUITIN"/>
</dbReference>
<reference evidence="4" key="3">
    <citation type="submission" date="2025-04" db="UniProtKB">
        <authorList>
            <consortium name="RefSeq"/>
        </authorList>
    </citation>
    <scope>IDENTIFICATION</scope>
    <source>
        <strain evidence="4">CBS 304.34</strain>
    </source>
</reference>
<dbReference type="OrthoDB" id="428577at2759"/>
<dbReference type="PROSITE" id="PS50053">
    <property type="entry name" value="UBIQUITIN_2"/>
    <property type="match status" value="2"/>
</dbReference>
<sequence length="507" mass="56478">MDCEIKNDAVVLNEDLEISFRRTIRVLDNKQTSNLPPDLGAFPLYPVSKYAKTLPADMTSKGGVFLPMYHKSKHAAQIATPFAIKIYVGGINAISGEPALENMATKLRRATMMSNKQGRHLLQDYIVATQLKLRQFEVTPSKEAMKYLQRKHWQGLITVRTPHGESLTFDVASSDTMLSLKKLIKSGKSIATEDQRLTYGGKSLDDAKCFEDYRIEKGNSIALSFVGKTKEAFHQAQQDEWKAAREARELAHALRRAALLKKRDREEMESSGSWSGTVVVKTKAGKQIQLEFDYADTIDDIKTRIEYKEGIPPDQQRLVFKGRQMDDGKTMSDYGVATGDTIHIFLRLRGGGGDPLAEQADSAQMGLAAGGQIKQVIKRDDYDPSKWIPALTTVFNIQILNTNTFRSVTGVSAPPTPITMETYVKHGLPFFSLDESPSSVAREFNPVKSVAEIDEKETDLHPQTLVNILPSATITEVEIGLTNPNGPMITFRTRKDLEADGYNVVKF</sequence>
<dbReference type="GeneID" id="54469292"/>
<feature type="domain" description="Ubiquitin-like" evidence="1">
    <location>
        <begin position="157"/>
        <end position="223"/>
    </location>
</feature>
<dbReference type="InterPro" id="IPR029071">
    <property type="entry name" value="Ubiquitin-like_domsf"/>
</dbReference>
<reference evidence="4" key="2">
    <citation type="submission" date="2020-04" db="EMBL/GenBank/DDBJ databases">
        <authorList>
            <consortium name="NCBI Genome Project"/>
        </authorList>
    </citation>
    <scope>NUCLEOTIDE SEQUENCE</scope>
    <source>
        <strain evidence="4">CBS 304.34</strain>
    </source>
</reference>
<dbReference type="SMART" id="SM00213">
    <property type="entry name" value="UBQ"/>
    <property type="match status" value="2"/>
</dbReference>
<dbReference type="Proteomes" id="UP000504636">
    <property type="component" value="Unplaced"/>
</dbReference>
<dbReference type="SUPFAM" id="SSF54236">
    <property type="entry name" value="Ubiquitin-like"/>
    <property type="match status" value="2"/>
</dbReference>
<organism evidence="2">
    <name type="scientific">Mytilinidion resinicola</name>
    <dbReference type="NCBI Taxonomy" id="574789"/>
    <lineage>
        <taxon>Eukaryota</taxon>
        <taxon>Fungi</taxon>
        <taxon>Dikarya</taxon>
        <taxon>Ascomycota</taxon>
        <taxon>Pezizomycotina</taxon>
        <taxon>Dothideomycetes</taxon>
        <taxon>Pleosporomycetidae</taxon>
        <taxon>Mytilinidiales</taxon>
        <taxon>Mytilinidiaceae</taxon>
        <taxon>Mytilinidion</taxon>
    </lineage>
</organism>
<dbReference type="InterPro" id="IPR050158">
    <property type="entry name" value="Ubiquitin_ubiquitin-like"/>
</dbReference>
<dbReference type="Gene3D" id="3.10.20.90">
    <property type="entry name" value="Phosphatidylinositol 3-kinase Catalytic Subunit, Chain A, domain 1"/>
    <property type="match status" value="2"/>
</dbReference>
<dbReference type="EMBL" id="MU003710">
    <property type="protein sequence ID" value="KAF2805015.1"/>
    <property type="molecule type" value="Genomic_DNA"/>
</dbReference>
<dbReference type="PANTHER" id="PTHR10666">
    <property type="entry name" value="UBIQUITIN"/>
    <property type="match status" value="1"/>
</dbReference>
<evidence type="ECO:0000313" key="3">
    <source>
        <dbReference type="Proteomes" id="UP000504636"/>
    </source>
</evidence>
<name>A0A6A6YA70_9PEZI</name>
<dbReference type="InterPro" id="IPR019956">
    <property type="entry name" value="Ubiquitin_dom"/>
</dbReference>
<keyword evidence="3" id="KW-1185">Reference proteome</keyword>
<protein>
    <submittedName>
        <fullName evidence="2 4">Ubiquitin-domain-containing protein</fullName>
    </submittedName>
</protein>
<dbReference type="RefSeq" id="XP_033571979.1">
    <property type="nucleotide sequence ID" value="XM_033728399.1"/>
</dbReference>
<dbReference type="Pfam" id="PF00240">
    <property type="entry name" value="ubiquitin"/>
    <property type="match status" value="2"/>
</dbReference>
<feature type="domain" description="Ubiquitin-like" evidence="1">
    <location>
        <begin position="276"/>
        <end position="351"/>
    </location>
</feature>
<dbReference type="InterPro" id="IPR000626">
    <property type="entry name" value="Ubiquitin-like_dom"/>
</dbReference>
<evidence type="ECO:0000313" key="2">
    <source>
        <dbReference type="EMBL" id="KAF2805015.1"/>
    </source>
</evidence>